<keyword evidence="2" id="KW-1185">Reference proteome</keyword>
<sequence>MVAVCRSALNSLVSGLDHRSLCKIINPDLKFPGFVISAKAGAVGPSSESGIAAELPPSRNSQIEFKTILAVESALSTLIQYFYIMTGADTVGLQ</sequence>
<organism evidence="1 2">
    <name type="scientific">Methylomonas denitrificans</name>
    <dbReference type="NCBI Taxonomy" id="1538553"/>
    <lineage>
        <taxon>Bacteria</taxon>
        <taxon>Pseudomonadati</taxon>
        <taxon>Pseudomonadota</taxon>
        <taxon>Gammaproteobacteria</taxon>
        <taxon>Methylococcales</taxon>
        <taxon>Methylococcaceae</taxon>
        <taxon>Methylomonas</taxon>
    </lineage>
</organism>
<evidence type="ECO:0000313" key="1">
    <source>
        <dbReference type="EMBL" id="AMK77896.1"/>
    </source>
</evidence>
<name>A0A126T749_9GAMM</name>
<gene>
    <name evidence="1" type="ORF">JT25_015660</name>
</gene>
<proteinExistence type="predicted"/>
<reference evidence="1 2" key="1">
    <citation type="journal article" date="2015" name="Environ. Microbiol.">
        <title>Methane oxidation coupled to nitrate reduction under hypoxia by the Gammaproteobacterium Methylomonas denitrificans, sp. nov. type strain FJG1.</title>
        <authorList>
            <person name="Kits K.D."/>
            <person name="Klotz M.G."/>
            <person name="Stein L.Y."/>
        </authorList>
    </citation>
    <scope>NUCLEOTIDE SEQUENCE [LARGE SCALE GENOMIC DNA]</scope>
    <source>
        <strain evidence="1 2">FJG1</strain>
    </source>
</reference>
<dbReference type="EMBL" id="CP014476">
    <property type="protein sequence ID" value="AMK77896.1"/>
    <property type="molecule type" value="Genomic_DNA"/>
</dbReference>
<evidence type="ECO:0000313" key="2">
    <source>
        <dbReference type="Proteomes" id="UP000030512"/>
    </source>
</evidence>
<dbReference type="AlphaFoldDB" id="A0A126T749"/>
<dbReference type="Proteomes" id="UP000030512">
    <property type="component" value="Chromosome"/>
</dbReference>
<dbReference type="KEGG" id="mdn:JT25_015660"/>
<protein>
    <submittedName>
        <fullName evidence="1">Uncharacterized protein</fullName>
    </submittedName>
</protein>
<accession>A0A126T749</accession>